<dbReference type="EMBL" id="HAEF01005891">
    <property type="protein sequence ID" value="SBR43273.1"/>
    <property type="molecule type" value="Transcribed_RNA"/>
</dbReference>
<organism evidence="1">
    <name type="scientific">Nothobranchius pienaari</name>
    <dbReference type="NCBI Taxonomy" id="704102"/>
    <lineage>
        <taxon>Eukaryota</taxon>
        <taxon>Metazoa</taxon>
        <taxon>Chordata</taxon>
        <taxon>Craniata</taxon>
        <taxon>Vertebrata</taxon>
        <taxon>Euteleostomi</taxon>
        <taxon>Actinopterygii</taxon>
        <taxon>Neopterygii</taxon>
        <taxon>Teleostei</taxon>
        <taxon>Neoteleostei</taxon>
        <taxon>Acanthomorphata</taxon>
        <taxon>Ovalentaria</taxon>
        <taxon>Atherinomorphae</taxon>
        <taxon>Cyprinodontiformes</taxon>
        <taxon>Nothobranchiidae</taxon>
        <taxon>Nothobranchius</taxon>
    </lineage>
</organism>
<evidence type="ECO:0000313" key="1">
    <source>
        <dbReference type="EMBL" id="SBR43273.1"/>
    </source>
</evidence>
<reference evidence="1" key="2">
    <citation type="submission" date="2016-06" db="EMBL/GenBank/DDBJ databases">
        <title>The genome of a short-lived fish provides insights into sex chromosome evolution and the genetic control of aging.</title>
        <authorList>
            <person name="Reichwald K."/>
            <person name="Felder M."/>
            <person name="Petzold A."/>
            <person name="Koch P."/>
            <person name="Groth M."/>
            <person name="Platzer M."/>
        </authorList>
    </citation>
    <scope>NUCLEOTIDE SEQUENCE</scope>
    <source>
        <tissue evidence="1">Brain</tissue>
    </source>
</reference>
<reference evidence="1" key="1">
    <citation type="submission" date="2016-05" db="EMBL/GenBank/DDBJ databases">
        <authorList>
            <person name="Lavstsen T."/>
            <person name="Jespersen J.S."/>
        </authorList>
    </citation>
    <scope>NUCLEOTIDE SEQUENCE</scope>
    <source>
        <tissue evidence="1">Brain</tissue>
    </source>
</reference>
<protein>
    <submittedName>
        <fullName evidence="1">Phosphodiesterase 3A, cGMP-inhibited</fullName>
    </submittedName>
</protein>
<name>A0A1A8LFH7_9TELE</name>
<feature type="non-terminal residue" evidence="1">
    <location>
        <position position="66"/>
    </location>
</feature>
<accession>A0A1A8LFH7</accession>
<dbReference type="AlphaFoldDB" id="A0A1A8LFH7"/>
<gene>
    <name evidence="1" type="primary">PDE3A</name>
</gene>
<proteinExistence type="predicted"/>
<sequence length="66" mass="7473">MQGYSLSSRLFYMRNGPVVLYPAPGKTKNTHPGTTSPFLNGDTDVRIRSTFFQNAHKNLFFFLSNS</sequence>